<keyword evidence="3" id="KW-1185">Reference proteome</keyword>
<evidence type="ECO:0000256" key="1">
    <source>
        <dbReference type="SAM" id="MobiDB-lite"/>
    </source>
</evidence>
<feature type="non-terminal residue" evidence="2">
    <location>
        <position position="87"/>
    </location>
</feature>
<name>A0ABQ9V0Q2_SAGOE</name>
<dbReference type="Proteomes" id="UP001266305">
    <property type="component" value="Unassembled WGS sequence"/>
</dbReference>
<evidence type="ECO:0000313" key="3">
    <source>
        <dbReference type="Proteomes" id="UP001266305"/>
    </source>
</evidence>
<dbReference type="EMBL" id="JASSZA010000009">
    <property type="protein sequence ID" value="KAK2102696.1"/>
    <property type="molecule type" value="Genomic_DNA"/>
</dbReference>
<feature type="region of interest" description="Disordered" evidence="1">
    <location>
        <begin position="1"/>
        <end position="21"/>
    </location>
</feature>
<protein>
    <submittedName>
        <fullName evidence="2">Uncharacterized protein</fullName>
    </submittedName>
</protein>
<feature type="region of interest" description="Disordered" evidence="1">
    <location>
        <begin position="41"/>
        <end position="87"/>
    </location>
</feature>
<evidence type="ECO:0000313" key="2">
    <source>
        <dbReference type="EMBL" id="KAK2102696.1"/>
    </source>
</evidence>
<sequence>RGRPHPSPRTGGPDAAQSQPHLALLTAHARRPRLRALLSQLPGRHQRRGSRLRAGLGGRSAAAARWSRRQVSRATSPLPGLWRHLLA</sequence>
<accession>A0ABQ9V0Q2</accession>
<comment type="caution">
    <text evidence="2">The sequence shown here is derived from an EMBL/GenBank/DDBJ whole genome shotgun (WGS) entry which is preliminary data.</text>
</comment>
<gene>
    <name evidence="2" type="ORF">P7K49_020363</name>
</gene>
<feature type="non-terminal residue" evidence="2">
    <location>
        <position position="1"/>
    </location>
</feature>
<proteinExistence type="predicted"/>
<reference evidence="2 3" key="1">
    <citation type="submission" date="2023-05" db="EMBL/GenBank/DDBJ databases">
        <title>B98-5 Cell Line De Novo Hybrid Assembly: An Optical Mapping Approach.</title>
        <authorList>
            <person name="Kananen K."/>
            <person name="Auerbach J.A."/>
            <person name="Kautto E."/>
            <person name="Blachly J.S."/>
        </authorList>
    </citation>
    <scope>NUCLEOTIDE SEQUENCE [LARGE SCALE GENOMIC DNA]</scope>
    <source>
        <strain evidence="2">B95-8</strain>
        <tissue evidence="2">Cell line</tissue>
    </source>
</reference>
<organism evidence="2 3">
    <name type="scientific">Saguinus oedipus</name>
    <name type="common">Cotton-top tamarin</name>
    <name type="synonym">Oedipomidas oedipus</name>
    <dbReference type="NCBI Taxonomy" id="9490"/>
    <lineage>
        <taxon>Eukaryota</taxon>
        <taxon>Metazoa</taxon>
        <taxon>Chordata</taxon>
        <taxon>Craniata</taxon>
        <taxon>Vertebrata</taxon>
        <taxon>Euteleostomi</taxon>
        <taxon>Mammalia</taxon>
        <taxon>Eutheria</taxon>
        <taxon>Euarchontoglires</taxon>
        <taxon>Primates</taxon>
        <taxon>Haplorrhini</taxon>
        <taxon>Platyrrhini</taxon>
        <taxon>Cebidae</taxon>
        <taxon>Callitrichinae</taxon>
        <taxon>Saguinus</taxon>
    </lineage>
</organism>